<dbReference type="Pfam" id="PF00271">
    <property type="entry name" value="Helicase_C"/>
    <property type="match status" value="1"/>
</dbReference>
<dbReference type="GO" id="GO:0005524">
    <property type="term" value="F:ATP binding"/>
    <property type="evidence" value="ECO:0007669"/>
    <property type="project" value="UniProtKB-KW"/>
</dbReference>
<dbReference type="InterPro" id="IPR050079">
    <property type="entry name" value="DEAD_box_RNA_helicase"/>
</dbReference>
<dbReference type="GO" id="GO:0016787">
    <property type="term" value="F:hydrolase activity"/>
    <property type="evidence" value="ECO:0007669"/>
    <property type="project" value="UniProtKB-KW"/>
</dbReference>
<evidence type="ECO:0000256" key="2">
    <source>
        <dbReference type="ARBA" id="ARBA00022801"/>
    </source>
</evidence>
<feature type="domain" description="DEAD-box RNA helicase Q" evidence="10">
    <location>
        <begin position="1"/>
        <end position="29"/>
    </location>
</feature>
<feature type="domain" description="Helicase ATP-binding" evidence="8">
    <location>
        <begin position="32"/>
        <end position="203"/>
    </location>
</feature>
<accession>A0A556N2R6</accession>
<dbReference type="SMART" id="SM00490">
    <property type="entry name" value="HELICc"/>
    <property type="match status" value="1"/>
</dbReference>
<comment type="similarity">
    <text evidence="5">Belongs to the DEAD box helicase family.</text>
</comment>
<dbReference type="InterPro" id="IPR044742">
    <property type="entry name" value="DEAD/DEAH_RhlB"/>
</dbReference>
<keyword evidence="4" id="KW-0067">ATP-binding</keyword>
<dbReference type="OrthoDB" id="9785240at2"/>
<dbReference type="InterPro" id="IPR011545">
    <property type="entry name" value="DEAD/DEAH_box_helicase_dom"/>
</dbReference>
<keyword evidence="1" id="KW-0547">Nucleotide-binding</keyword>
<dbReference type="Pfam" id="PF00270">
    <property type="entry name" value="DEAD"/>
    <property type="match status" value="1"/>
</dbReference>
<dbReference type="PROSITE" id="PS51194">
    <property type="entry name" value="HELICASE_CTER"/>
    <property type="match status" value="1"/>
</dbReference>
<gene>
    <name evidence="11" type="ORF">FO442_04875</name>
</gene>
<evidence type="ECO:0000256" key="4">
    <source>
        <dbReference type="ARBA" id="ARBA00022840"/>
    </source>
</evidence>
<protein>
    <submittedName>
        <fullName evidence="11">DEAD/DEAH box helicase</fullName>
    </submittedName>
</protein>
<dbReference type="PANTHER" id="PTHR47959">
    <property type="entry name" value="ATP-DEPENDENT RNA HELICASE RHLE-RELATED"/>
    <property type="match status" value="1"/>
</dbReference>
<dbReference type="Gene3D" id="3.40.50.300">
    <property type="entry name" value="P-loop containing nucleotide triphosphate hydrolases"/>
    <property type="match status" value="2"/>
</dbReference>
<dbReference type="InterPro" id="IPR001650">
    <property type="entry name" value="Helicase_C-like"/>
</dbReference>
<dbReference type="GO" id="GO:0003676">
    <property type="term" value="F:nucleic acid binding"/>
    <property type="evidence" value="ECO:0007669"/>
    <property type="project" value="InterPro"/>
</dbReference>
<dbReference type="EMBL" id="VLPL01000002">
    <property type="protein sequence ID" value="TSJ46496.1"/>
    <property type="molecule type" value="Genomic_DNA"/>
</dbReference>
<proteinExistence type="inferred from homology"/>
<evidence type="ECO:0000256" key="7">
    <source>
        <dbReference type="SAM" id="MobiDB-lite"/>
    </source>
</evidence>
<evidence type="ECO:0000256" key="5">
    <source>
        <dbReference type="ARBA" id="ARBA00038437"/>
    </source>
</evidence>
<dbReference type="PROSITE" id="PS51192">
    <property type="entry name" value="HELICASE_ATP_BIND_1"/>
    <property type="match status" value="1"/>
</dbReference>
<dbReference type="CDD" id="cd00268">
    <property type="entry name" value="DEADc"/>
    <property type="match status" value="1"/>
</dbReference>
<feature type="short sequence motif" description="Q motif" evidence="6">
    <location>
        <begin position="1"/>
        <end position="29"/>
    </location>
</feature>
<dbReference type="RefSeq" id="WP_144332033.1">
    <property type="nucleotide sequence ID" value="NZ_VLPL01000002.1"/>
</dbReference>
<dbReference type="InterPro" id="IPR027417">
    <property type="entry name" value="P-loop_NTPase"/>
</dbReference>
<evidence type="ECO:0000256" key="1">
    <source>
        <dbReference type="ARBA" id="ARBA00022741"/>
    </source>
</evidence>
<reference evidence="11 12" key="1">
    <citation type="submission" date="2019-07" db="EMBL/GenBank/DDBJ databases">
        <authorList>
            <person name="Huq M.A."/>
        </authorList>
    </citation>
    <scope>NUCLEOTIDE SEQUENCE [LARGE SCALE GENOMIC DNA]</scope>
    <source>
        <strain evidence="11 12">MAH-3</strain>
    </source>
</reference>
<dbReference type="SMART" id="SM00487">
    <property type="entry name" value="DEXDc"/>
    <property type="match status" value="1"/>
</dbReference>
<evidence type="ECO:0000259" key="8">
    <source>
        <dbReference type="PROSITE" id="PS51192"/>
    </source>
</evidence>
<evidence type="ECO:0000313" key="12">
    <source>
        <dbReference type="Proteomes" id="UP000316008"/>
    </source>
</evidence>
<keyword evidence="3 11" id="KW-0347">Helicase</keyword>
<evidence type="ECO:0000259" key="10">
    <source>
        <dbReference type="PROSITE" id="PS51195"/>
    </source>
</evidence>
<dbReference type="GO" id="GO:0003724">
    <property type="term" value="F:RNA helicase activity"/>
    <property type="evidence" value="ECO:0007669"/>
    <property type="project" value="InterPro"/>
</dbReference>
<evidence type="ECO:0000256" key="3">
    <source>
        <dbReference type="ARBA" id="ARBA00022806"/>
    </source>
</evidence>
<feature type="compositionally biased region" description="Basic residues" evidence="7">
    <location>
        <begin position="434"/>
        <end position="443"/>
    </location>
</feature>
<feature type="compositionally biased region" description="Basic residues" evidence="7">
    <location>
        <begin position="411"/>
        <end position="426"/>
    </location>
</feature>
<sequence>MTFHDLNIKKPILTALDELEYTTPTTIQSSGFSVMMSGKDVIGLAQTGTGKTLAYLLPLLSLWKFSKEPHPQILIIVPTRELVVQVVREIEKLTPYMNVVTGGVYGGANINTQAAMVLQGLDVLVGTPGRIFDLTANGSLQLKHAKKVVIDEVDETLNLGFRPQLMRIFDLLPEKRQNLLFSATLSEEVETFLETYFDNPVKIEAARAGTPLEKIKQEAIAVPNFTSKVNLLKHLLQENADMTKVLVFVSSRVLAEKLFDELEPIFNVELGIIHSQKAQNFRFNAVNHFQNGIYKVLIATDLIARGIDVTDVTHVFNFDIPDNQENYIHRIGRTGRQDKEGHAISFVTERDRDFFAQIEEFMNKKVPVQDFPDQVELSELVLDFEKPQVAMKNTLVKLPPKDQAGPAFHEKKAKNKKVNVRYNHKKAMQEKYGKPKKKGNKKK</sequence>
<feature type="region of interest" description="Disordered" evidence="7">
    <location>
        <begin position="400"/>
        <end position="443"/>
    </location>
</feature>
<dbReference type="AlphaFoldDB" id="A0A556N2R6"/>
<name>A0A556N2R6_9FLAO</name>
<dbReference type="Proteomes" id="UP000316008">
    <property type="component" value="Unassembled WGS sequence"/>
</dbReference>
<keyword evidence="12" id="KW-1185">Reference proteome</keyword>
<evidence type="ECO:0000313" key="11">
    <source>
        <dbReference type="EMBL" id="TSJ46496.1"/>
    </source>
</evidence>
<evidence type="ECO:0000259" key="9">
    <source>
        <dbReference type="PROSITE" id="PS51194"/>
    </source>
</evidence>
<dbReference type="GO" id="GO:0005829">
    <property type="term" value="C:cytosol"/>
    <property type="evidence" value="ECO:0007669"/>
    <property type="project" value="TreeGrafter"/>
</dbReference>
<dbReference type="CDD" id="cd18787">
    <property type="entry name" value="SF2_C_DEAD"/>
    <property type="match status" value="1"/>
</dbReference>
<feature type="domain" description="Helicase C-terminal" evidence="9">
    <location>
        <begin position="230"/>
        <end position="379"/>
    </location>
</feature>
<evidence type="ECO:0000256" key="6">
    <source>
        <dbReference type="PROSITE-ProRule" id="PRU00552"/>
    </source>
</evidence>
<dbReference type="InterPro" id="IPR014001">
    <property type="entry name" value="Helicase_ATP-bd"/>
</dbReference>
<dbReference type="PANTHER" id="PTHR47959:SF13">
    <property type="entry name" value="ATP-DEPENDENT RNA HELICASE RHLE"/>
    <property type="match status" value="1"/>
</dbReference>
<keyword evidence="2" id="KW-0378">Hydrolase</keyword>
<comment type="caution">
    <text evidence="11">The sequence shown here is derived from an EMBL/GenBank/DDBJ whole genome shotgun (WGS) entry which is preliminary data.</text>
</comment>
<dbReference type="InterPro" id="IPR014014">
    <property type="entry name" value="RNA_helicase_DEAD_Q_motif"/>
</dbReference>
<dbReference type="PROSITE" id="PS51195">
    <property type="entry name" value="Q_MOTIF"/>
    <property type="match status" value="1"/>
</dbReference>
<organism evidence="11 12">
    <name type="scientific">Fluviicola chungangensis</name>
    <dbReference type="NCBI Taxonomy" id="2597671"/>
    <lineage>
        <taxon>Bacteria</taxon>
        <taxon>Pseudomonadati</taxon>
        <taxon>Bacteroidota</taxon>
        <taxon>Flavobacteriia</taxon>
        <taxon>Flavobacteriales</taxon>
        <taxon>Crocinitomicaceae</taxon>
        <taxon>Fluviicola</taxon>
    </lineage>
</organism>
<dbReference type="SUPFAM" id="SSF52540">
    <property type="entry name" value="P-loop containing nucleoside triphosphate hydrolases"/>
    <property type="match status" value="1"/>
</dbReference>